<keyword evidence="6" id="KW-0966">Cell projection</keyword>
<accession>A0A3M8ARL7</accession>
<comment type="caution">
    <text evidence="6">The sequence shown here is derived from an EMBL/GenBank/DDBJ whole genome shotgun (WGS) entry which is preliminary data.</text>
</comment>
<comment type="subcellular location">
    <subcellularLocation>
        <location evidence="1">Cytoplasm</location>
        <location evidence="1">Cytosol</location>
    </subcellularLocation>
</comment>
<dbReference type="EMBL" id="RHHS01000046">
    <property type="protein sequence ID" value="RNB53838.1"/>
    <property type="molecule type" value="Genomic_DNA"/>
</dbReference>
<keyword evidence="6" id="KW-0282">Flagellum</keyword>
<keyword evidence="6" id="KW-0969">Cilium</keyword>
<dbReference type="InterPro" id="IPR003713">
    <property type="entry name" value="FliS"/>
</dbReference>
<dbReference type="Pfam" id="PF02561">
    <property type="entry name" value="FliS"/>
    <property type="match status" value="1"/>
</dbReference>
<keyword evidence="3" id="KW-0963">Cytoplasm</keyword>
<dbReference type="GO" id="GO:0044780">
    <property type="term" value="P:bacterial-type flagellum assembly"/>
    <property type="evidence" value="ECO:0007669"/>
    <property type="project" value="InterPro"/>
</dbReference>
<dbReference type="InterPro" id="IPR036584">
    <property type="entry name" value="FliS_sf"/>
</dbReference>
<comment type="similarity">
    <text evidence="2">Belongs to the FliS family.</text>
</comment>
<sequence>MLQNAAQTYQSNQVTTATPAELTLMLYNGALKFIKQVKIALEEKDIIKAHEGSLKIQDILYELMSTLNSDYEISKEFARLYEYMLQRTIEANIRKDVEILLEVEDLFIQFRDTWKEAMLLAKRQG</sequence>
<protein>
    <submittedName>
        <fullName evidence="6">Flagellar export chaperone FliS</fullName>
    </submittedName>
</protein>
<keyword evidence="7" id="KW-1185">Reference proteome</keyword>
<evidence type="ECO:0000313" key="7">
    <source>
        <dbReference type="Proteomes" id="UP000268829"/>
    </source>
</evidence>
<name>A0A3M8ARL7_9BACL</name>
<evidence type="ECO:0000256" key="2">
    <source>
        <dbReference type="ARBA" id="ARBA00008787"/>
    </source>
</evidence>
<dbReference type="OrthoDB" id="1524959at2"/>
<evidence type="ECO:0000256" key="5">
    <source>
        <dbReference type="ARBA" id="ARBA00023186"/>
    </source>
</evidence>
<dbReference type="GO" id="GO:0071973">
    <property type="term" value="P:bacterial-type flagellum-dependent cell motility"/>
    <property type="evidence" value="ECO:0007669"/>
    <property type="project" value="TreeGrafter"/>
</dbReference>
<keyword evidence="4" id="KW-1005">Bacterial flagellum biogenesis</keyword>
<keyword evidence="5" id="KW-0143">Chaperone</keyword>
<evidence type="ECO:0000256" key="4">
    <source>
        <dbReference type="ARBA" id="ARBA00022795"/>
    </source>
</evidence>
<dbReference type="RefSeq" id="WP_122906214.1">
    <property type="nucleotide sequence ID" value="NZ_RHHS01000046.1"/>
</dbReference>
<evidence type="ECO:0000313" key="6">
    <source>
        <dbReference type="EMBL" id="RNB53838.1"/>
    </source>
</evidence>
<dbReference type="NCBIfam" id="TIGR00208">
    <property type="entry name" value="fliS"/>
    <property type="match status" value="1"/>
</dbReference>
<dbReference type="GO" id="GO:0005829">
    <property type="term" value="C:cytosol"/>
    <property type="evidence" value="ECO:0007669"/>
    <property type="project" value="UniProtKB-SubCell"/>
</dbReference>
<evidence type="ECO:0000256" key="3">
    <source>
        <dbReference type="ARBA" id="ARBA00022490"/>
    </source>
</evidence>
<proteinExistence type="inferred from homology"/>
<dbReference type="Gene3D" id="1.20.120.340">
    <property type="entry name" value="Flagellar protein FliS"/>
    <property type="match status" value="1"/>
</dbReference>
<dbReference type="CDD" id="cd16098">
    <property type="entry name" value="FliS"/>
    <property type="match status" value="1"/>
</dbReference>
<dbReference type="AlphaFoldDB" id="A0A3M8ARL7"/>
<organism evidence="6 7">
    <name type="scientific">Brevibacillus gelatini</name>
    <dbReference type="NCBI Taxonomy" id="1655277"/>
    <lineage>
        <taxon>Bacteria</taxon>
        <taxon>Bacillati</taxon>
        <taxon>Bacillota</taxon>
        <taxon>Bacilli</taxon>
        <taxon>Bacillales</taxon>
        <taxon>Paenibacillaceae</taxon>
        <taxon>Brevibacillus</taxon>
    </lineage>
</organism>
<reference evidence="6 7" key="1">
    <citation type="submission" date="2018-10" db="EMBL/GenBank/DDBJ databases">
        <title>Phylogenomics of Brevibacillus.</title>
        <authorList>
            <person name="Dunlap C."/>
        </authorList>
    </citation>
    <scope>NUCLEOTIDE SEQUENCE [LARGE SCALE GENOMIC DNA]</scope>
    <source>
        <strain evidence="6 7">DSM 100115</strain>
    </source>
</reference>
<evidence type="ECO:0000256" key="1">
    <source>
        <dbReference type="ARBA" id="ARBA00004514"/>
    </source>
</evidence>
<dbReference type="PIRSF" id="PIRSF039090">
    <property type="entry name" value="Flis"/>
    <property type="match status" value="1"/>
</dbReference>
<dbReference type="Proteomes" id="UP000268829">
    <property type="component" value="Unassembled WGS sequence"/>
</dbReference>
<dbReference type="SUPFAM" id="SSF101116">
    <property type="entry name" value="Flagellar export chaperone FliS"/>
    <property type="match status" value="1"/>
</dbReference>
<dbReference type="PANTHER" id="PTHR34773:SF1">
    <property type="entry name" value="FLAGELLAR SECRETION CHAPERONE FLIS"/>
    <property type="match status" value="1"/>
</dbReference>
<gene>
    <name evidence="6" type="primary">fliS</name>
    <name evidence="6" type="ORF">EDM57_18730</name>
</gene>
<dbReference type="PANTHER" id="PTHR34773">
    <property type="entry name" value="FLAGELLAR SECRETION CHAPERONE FLIS"/>
    <property type="match status" value="1"/>
</dbReference>